<evidence type="ECO:0000313" key="4">
    <source>
        <dbReference type="EMBL" id="MDB6178430.1"/>
    </source>
</evidence>
<dbReference type="Proteomes" id="UP001165641">
    <property type="component" value="Unassembled WGS sequence"/>
</dbReference>
<keyword evidence="5" id="KW-1185">Reference proteome</keyword>
<dbReference type="InterPro" id="IPR005255">
    <property type="entry name" value="PdxA_fam"/>
</dbReference>
<name>A0ABT4ZGH5_9RHOB</name>
<protein>
    <submittedName>
        <fullName evidence="4">4-hydroxythreonine-4-phosphate dehydrogenase PdxA</fullName>
        <ecNumber evidence="4">1.1.1.262</ecNumber>
    </submittedName>
</protein>
<proteinExistence type="predicted"/>
<sequence length="343" mass="37143">MTNKPVIMSTLGDAGGIGPELVARSLDKPEITEGAKRVIVGNSRVFDMGREVAGTTLDIKRFTDFDEAVAAPDPVVFHHIDGAEFDKIPYGVSTAAAGEDVYRVGCYGADLARAGKIDAFVWSPINKASMHKAGHHFEGYKAAIADYMGFRGLSTEINTIGHMWTCRVTSHIPISAVAGEMDPKRIEDVLIYFERELRRFGYASPRIAVSGLNPHNGDEGAFGREEIDIIRPLVERVKARGLNVEGPFPPDTIFLTVQEQGFLGVLSMYHDQCQIATKLLGFDDGVTYFGGLPHILATPAHGTAYDIAGQGKARPNASQKAHELACRAARIAKGLPHKKDVTA</sequence>
<keyword evidence="3" id="KW-0520">NAD</keyword>
<dbReference type="RefSeq" id="WP_271889552.1">
    <property type="nucleotide sequence ID" value="NZ_JAQBIE010000016.1"/>
</dbReference>
<organism evidence="4 5">
    <name type="scientific">Paracoccus onchidii</name>
    <dbReference type="NCBI Taxonomy" id="3017813"/>
    <lineage>
        <taxon>Bacteria</taxon>
        <taxon>Pseudomonadati</taxon>
        <taxon>Pseudomonadota</taxon>
        <taxon>Alphaproteobacteria</taxon>
        <taxon>Rhodobacterales</taxon>
        <taxon>Paracoccaceae</taxon>
        <taxon>Paracoccus</taxon>
    </lineage>
</organism>
<dbReference type="SUPFAM" id="SSF53659">
    <property type="entry name" value="Isocitrate/Isopropylmalate dehydrogenase-like"/>
    <property type="match status" value="1"/>
</dbReference>
<keyword evidence="2 4" id="KW-0560">Oxidoreductase</keyword>
<evidence type="ECO:0000256" key="3">
    <source>
        <dbReference type="ARBA" id="ARBA00023027"/>
    </source>
</evidence>
<accession>A0ABT4ZGH5</accession>
<evidence type="ECO:0000256" key="1">
    <source>
        <dbReference type="ARBA" id="ARBA00022723"/>
    </source>
</evidence>
<evidence type="ECO:0000313" key="5">
    <source>
        <dbReference type="Proteomes" id="UP001165641"/>
    </source>
</evidence>
<dbReference type="PANTHER" id="PTHR30004">
    <property type="entry name" value="4-HYDROXYTHREONINE-4-PHOSPHATE DEHYDROGENASE"/>
    <property type="match status" value="1"/>
</dbReference>
<dbReference type="EMBL" id="JAQBIE010000016">
    <property type="protein sequence ID" value="MDB6178430.1"/>
    <property type="molecule type" value="Genomic_DNA"/>
</dbReference>
<reference evidence="4" key="1">
    <citation type="submission" date="2022-12" db="EMBL/GenBank/DDBJ databases">
        <title>Paracoccus onchidii sp. nov., isolated from a marine invertebrate from the South China Sea.</title>
        <authorList>
            <person name="Xu S."/>
            <person name="Liu Z."/>
            <person name="Xu Y."/>
        </authorList>
    </citation>
    <scope>NUCLEOTIDE SEQUENCE</scope>
    <source>
        <strain evidence="4">Z330</strain>
    </source>
</reference>
<dbReference type="Pfam" id="PF04166">
    <property type="entry name" value="PdxA"/>
    <property type="match status" value="1"/>
</dbReference>
<gene>
    <name evidence="4" type="ORF">PAF17_13075</name>
</gene>
<dbReference type="GO" id="GO:0050570">
    <property type="term" value="F:4-hydroxythreonine-4-phosphate dehydrogenase activity"/>
    <property type="evidence" value="ECO:0007669"/>
    <property type="project" value="UniProtKB-EC"/>
</dbReference>
<dbReference type="EC" id="1.1.1.262" evidence="4"/>
<keyword evidence="1" id="KW-0479">Metal-binding</keyword>
<dbReference type="Gene3D" id="3.40.718.10">
    <property type="entry name" value="Isopropylmalate Dehydrogenase"/>
    <property type="match status" value="1"/>
</dbReference>
<comment type="caution">
    <text evidence="4">The sequence shown here is derived from an EMBL/GenBank/DDBJ whole genome shotgun (WGS) entry which is preliminary data.</text>
</comment>
<evidence type="ECO:0000256" key="2">
    <source>
        <dbReference type="ARBA" id="ARBA00023002"/>
    </source>
</evidence>
<dbReference type="PANTHER" id="PTHR30004:SF3">
    <property type="entry name" value="4-HYDROXYTHREONINE-4-PHOSPHATE DEHYDROGENASE 2-RELATED"/>
    <property type="match status" value="1"/>
</dbReference>